<evidence type="ECO:0000256" key="1">
    <source>
        <dbReference type="ARBA" id="ARBA00009477"/>
    </source>
</evidence>
<sequence>MAIWKQGLVALVILAAAMAAWVRFAPATAPAPLLALAERVGLAAPAAEETAQGGPGGPRRGGFGPSPVVVGEVRSAREETRLDTIGTAEAARSVTLFAPDDGRIVEILFAPGDAVTAGAPLMRLDDRAERIALERARITAELARDRAARFEQLAQSRSASTVQLEEAQAELAQARTDVEAAELALERRTLEAPFSGRLGLSQVEIGQRVTTQTPVVALDDRGRILVRFPVPERLAARVARGDVVETTTAAYPQETFPATITEIDSRVDPDSRALAVRAEIANDADRLRPGMSFTVTLAFPGAERVAVPAQALQWDREGAYVWRVNEGAASQVRVSVAGRVDGNVLVEGGVAPGESVVVEGVQRLREGAPVEVAGEAAIPADAPVDTPRRS</sequence>
<feature type="compositionally biased region" description="Gly residues" evidence="3">
    <location>
        <begin position="53"/>
        <end position="64"/>
    </location>
</feature>
<accession>A0A917QBT2</accession>
<organism evidence="8 9">
    <name type="scientific">Salinarimonas ramus</name>
    <dbReference type="NCBI Taxonomy" id="690164"/>
    <lineage>
        <taxon>Bacteria</taxon>
        <taxon>Pseudomonadati</taxon>
        <taxon>Pseudomonadota</taxon>
        <taxon>Alphaproteobacteria</taxon>
        <taxon>Hyphomicrobiales</taxon>
        <taxon>Salinarimonadaceae</taxon>
        <taxon>Salinarimonas</taxon>
    </lineage>
</organism>
<dbReference type="Pfam" id="PF25989">
    <property type="entry name" value="YknX_C"/>
    <property type="match status" value="1"/>
</dbReference>
<feature type="domain" description="Multidrug resistance protein MdtA-like barrel-sandwich hybrid" evidence="5">
    <location>
        <begin position="98"/>
        <end position="213"/>
    </location>
</feature>
<evidence type="ECO:0000259" key="5">
    <source>
        <dbReference type="Pfam" id="PF25917"/>
    </source>
</evidence>
<comment type="caution">
    <text evidence="8">The sequence shown here is derived from an EMBL/GenBank/DDBJ whole genome shotgun (WGS) entry which is preliminary data.</text>
</comment>
<dbReference type="Pfam" id="PF25917">
    <property type="entry name" value="BSH_RND"/>
    <property type="match status" value="1"/>
</dbReference>
<dbReference type="Gene3D" id="2.40.50.100">
    <property type="match status" value="1"/>
</dbReference>
<protein>
    <submittedName>
        <fullName evidence="8">MexH family multidrug efflux RND transporter periplasmic adaptor subunit</fullName>
    </submittedName>
</protein>
<dbReference type="InterPro" id="IPR058792">
    <property type="entry name" value="Beta-barrel_RND_2"/>
</dbReference>
<keyword evidence="2" id="KW-0175">Coiled coil</keyword>
<feature type="chain" id="PRO_5037113655" evidence="4">
    <location>
        <begin position="26"/>
        <end position="390"/>
    </location>
</feature>
<dbReference type="Gene3D" id="2.40.30.170">
    <property type="match status" value="1"/>
</dbReference>
<evidence type="ECO:0000313" key="8">
    <source>
        <dbReference type="EMBL" id="GGK41989.1"/>
    </source>
</evidence>
<dbReference type="Gene3D" id="2.40.420.20">
    <property type="match status" value="1"/>
</dbReference>
<feature type="signal peptide" evidence="4">
    <location>
        <begin position="1"/>
        <end position="25"/>
    </location>
</feature>
<gene>
    <name evidence="8" type="ORF">GCM10011322_31340</name>
</gene>
<comment type="similarity">
    <text evidence="1">Belongs to the membrane fusion protein (MFP) (TC 8.A.1) family.</text>
</comment>
<dbReference type="NCBIfam" id="TIGR01730">
    <property type="entry name" value="RND_mfp"/>
    <property type="match status" value="1"/>
</dbReference>
<evidence type="ECO:0000259" key="6">
    <source>
        <dbReference type="Pfam" id="PF25954"/>
    </source>
</evidence>
<name>A0A917QBT2_9HYPH</name>
<dbReference type="InterPro" id="IPR058637">
    <property type="entry name" value="YknX-like_C"/>
</dbReference>
<dbReference type="GO" id="GO:0015562">
    <property type="term" value="F:efflux transmembrane transporter activity"/>
    <property type="evidence" value="ECO:0007669"/>
    <property type="project" value="TreeGrafter"/>
</dbReference>
<evidence type="ECO:0000256" key="4">
    <source>
        <dbReference type="SAM" id="SignalP"/>
    </source>
</evidence>
<dbReference type="Pfam" id="PF25954">
    <property type="entry name" value="Beta-barrel_RND_2"/>
    <property type="match status" value="1"/>
</dbReference>
<dbReference type="SUPFAM" id="SSF111369">
    <property type="entry name" value="HlyD-like secretion proteins"/>
    <property type="match status" value="1"/>
</dbReference>
<reference evidence="8 9" key="1">
    <citation type="journal article" date="2014" name="Int. J. Syst. Evol. Microbiol.">
        <title>Complete genome sequence of Corynebacterium casei LMG S-19264T (=DSM 44701T), isolated from a smear-ripened cheese.</title>
        <authorList>
            <consortium name="US DOE Joint Genome Institute (JGI-PGF)"/>
            <person name="Walter F."/>
            <person name="Albersmeier A."/>
            <person name="Kalinowski J."/>
            <person name="Ruckert C."/>
        </authorList>
    </citation>
    <scope>NUCLEOTIDE SEQUENCE [LARGE SCALE GENOMIC DNA]</scope>
    <source>
        <strain evidence="8 9">CGMCC 1.9161</strain>
    </source>
</reference>
<dbReference type="InterPro" id="IPR058625">
    <property type="entry name" value="MdtA-like_BSH"/>
</dbReference>
<evidence type="ECO:0000256" key="2">
    <source>
        <dbReference type="SAM" id="Coils"/>
    </source>
</evidence>
<evidence type="ECO:0000259" key="7">
    <source>
        <dbReference type="Pfam" id="PF25989"/>
    </source>
</evidence>
<evidence type="ECO:0000313" key="9">
    <source>
        <dbReference type="Proteomes" id="UP000600449"/>
    </source>
</evidence>
<dbReference type="Gene3D" id="1.10.287.470">
    <property type="entry name" value="Helix hairpin bin"/>
    <property type="match status" value="1"/>
</dbReference>
<dbReference type="AlphaFoldDB" id="A0A917QBT2"/>
<dbReference type="FunFam" id="2.40.30.170:FF:000010">
    <property type="entry name" value="Efflux RND transporter periplasmic adaptor subunit"/>
    <property type="match status" value="1"/>
</dbReference>
<dbReference type="GO" id="GO:1990281">
    <property type="term" value="C:efflux pump complex"/>
    <property type="evidence" value="ECO:0007669"/>
    <property type="project" value="TreeGrafter"/>
</dbReference>
<keyword evidence="4" id="KW-0732">Signal</keyword>
<dbReference type="PANTHER" id="PTHR30469">
    <property type="entry name" value="MULTIDRUG RESISTANCE PROTEIN MDTA"/>
    <property type="match status" value="1"/>
</dbReference>
<proteinExistence type="inferred from homology"/>
<feature type="domain" description="YknX-like C-terminal permuted SH3-like" evidence="7">
    <location>
        <begin position="305"/>
        <end position="372"/>
    </location>
</feature>
<dbReference type="RefSeq" id="WP_188914187.1">
    <property type="nucleotide sequence ID" value="NZ_BMMF01000009.1"/>
</dbReference>
<keyword evidence="9" id="KW-1185">Reference proteome</keyword>
<dbReference type="EMBL" id="BMMF01000009">
    <property type="protein sequence ID" value="GGK41989.1"/>
    <property type="molecule type" value="Genomic_DNA"/>
</dbReference>
<evidence type="ECO:0000256" key="3">
    <source>
        <dbReference type="SAM" id="MobiDB-lite"/>
    </source>
</evidence>
<dbReference type="PANTHER" id="PTHR30469:SF11">
    <property type="entry name" value="BLL4320 PROTEIN"/>
    <property type="match status" value="1"/>
</dbReference>
<dbReference type="Proteomes" id="UP000600449">
    <property type="component" value="Unassembled WGS sequence"/>
</dbReference>
<dbReference type="InterPro" id="IPR006143">
    <property type="entry name" value="RND_pump_MFP"/>
</dbReference>
<feature type="region of interest" description="Disordered" evidence="3">
    <location>
        <begin position="47"/>
        <end position="67"/>
    </location>
</feature>
<feature type="coiled-coil region" evidence="2">
    <location>
        <begin position="133"/>
        <end position="191"/>
    </location>
</feature>
<feature type="domain" description="CusB-like beta-barrel" evidence="6">
    <location>
        <begin position="228"/>
        <end position="298"/>
    </location>
</feature>